<reference evidence="3" key="1">
    <citation type="submission" date="2025-08" db="UniProtKB">
        <authorList>
            <consortium name="RefSeq"/>
        </authorList>
    </citation>
    <scope>IDENTIFICATION</scope>
</reference>
<sequence length="130" mass="15023">MRMQAAVKRNRRRKVGSLELDSSTETRPVHTTAPFGILSVAKSPLHLHQCFDQLNTGARRERRSKATKENKGPNSNQRNERRNRPDKGTWWSEGSKPYTAGSDPPLLPPTTMEEQKKVRPFFPSLWRWMP</sequence>
<proteinExistence type="predicted"/>
<name>A0A6P7LWY2_BETSP</name>
<evidence type="ECO:0000313" key="2">
    <source>
        <dbReference type="Proteomes" id="UP000515150"/>
    </source>
</evidence>
<keyword evidence="2" id="KW-1185">Reference proteome</keyword>
<evidence type="ECO:0000256" key="1">
    <source>
        <dbReference type="SAM" id="MobiDB-lite"/>
    </source>
</evidence>
<dbReference type="Proteomes" id="UP000515150">
    <property type="component" value="Chromosome 2"/>
</dbReference>
<protein>
    <submittedName>
        <fullName evidence="3">Uncharacterized protein LOC114851047 isoform X3</fullName>
    </submittedName>
</protein>
<feature type="compositionally biased region" description="Basic and acidic residues" evidence="1">
    <location>
        <begin position="78"/>
        <end position="87"/>
    </location>
</feature>
<organism evidence="2 3">
    <name type="scientific">Betta splendens</name>
    <name type="common">Siamese fighting fish</name>
    <dbReference type="NCBI Taxonomy" id="158456"/>
    <lineage>
        <taxon>Eukaryota</taxon>
        <taxon>Metazoa</taxon>
        <taxon>Chordata</taxon>
        <taxon>Craniata</taxon>
        <taxon>Vertebrata</taxon>
        <taxon>Euteleostomi</taxon>
        <taxon>Actinopterygii</taxon>
        <taxon>Neopterygii</taxon>
        <taxon>Teleostei</taxon>
        <taxon>Neoteleostei</taxon>
        <taxon>Acanthomorphata</taxon>
        <taxon>Anabantaria</taxon>
        <taxon>Anabantiformes</taxon>
        <taxon>Anabantoidei</taxon>
        <taxon>Osphronemidae</taxon>
        <taxon>Betta</taxon>
    </lineage>
</organism>
<dbReference type="RefSeq" id="XP_028998412.1">
    <property type="nucleotide sequence ID" value="XM_029142579.2"/>
</dbReference>
<feature type="region of interest" description="Disordered" evidence="1">
    <location>
        <begin position="1"/>
        <end position="33"/>
    </location>
</feature>
<evidence type="ECO:0000313" key="3">
    <source>
        <dbReference type="RefSeq" id="XP_028998412.1"/>
    </source>
</evidence>
<dbReference type="AlphaFoldDB" id="A0A6P7LWY2"/>
<gene>
    <name evidence="3" type="primary">LOC114851047</name>
</gene>
<accession>A0A6P7LWY2</accession>
<feature type="region of interest" description="Disordered" evidence="1">
    <location>
        <begin position="52"/>
        <end position="130"/>
    </location>
</feature>
<dbReference type="GeneID" id="114851047"/>